<sequence length="65" mass="7099">MRAWAAEKTRPGAGVHPSRLRHVEHLPFTTEIRPLAAAWPRTDIAAAHSSASAWEAGLAAGYRRL</sequence>
<dbReference type="EMBL" id="CP108195">
    <property type="protein sequence ID" value="WTS10060.1"/>
    <property type="molecule type" value="Genomic_DNA"/>
</dbReference>
<organism evidence="1">
    <name type="scientific">Streptomyces sp. NBC_00119</name>
    <dbReference type="NCBI Taxonomy" id="2975659"/>
    <lineage>
        <taxon>Bacteria</taxon>
        <taxon>Bacillati</taxon>
        <taxon>Actinomycetota</taxon>
        <taxon>Actinomycetes</taxon>
        <taxon>Kitasatosporales</taxon>
        <taxon>Streptomycetaceae</taxon>
        <taxon>Streptomyces</taxon>
    </lineage>
</organism>
<evidence type="ECO:0000313" key="1">
    <source>
        <dbReference type="EMBL" id="WTS10060.1"/>
    </source>
</evidence>
<reference evidence="1" key="1">
    <citation type="submission" date="2022-10" db="EMBL/GenBank/DDBJ databases">
        <title>The complete genomes of actinobacterial strains from the NBC collection.</title>
        <authorList>
            <person name="Joergensen T.S."/>
            <person name="Alvarez Arevalo M."/>
            <person name="Sterndorff E.B."/>
            <person name="Faurdal D."/>
            <person name="Vuksanovic O."/>
            <person name="Mourched A.-S."/>
            <person name="Charusanti P."/>
            <person name="Shaw S."/>
            <person name="Blin K."/>
            <person name="Weber T."/>
        </authorList>
    </citation>
    <scope>NUCLEOTIDE SEQUENCE</scope>
    <source>
        <strain evidence="1">NBC_00119</strain>
    </source>
</reference>
<dbReference type="AlphaFoldDB" id="A0AAU1TXA8"/>
<proteinExistence type="predicted"/>
<protein>
    <submittedName>
        <fullName evidence="1">Uncharacterized protein</fullName>
    </submittedName>
</protein>
<accession>A0AAU1TXA8</accession>
<gene>
    <name evidence="1" type="ORF">OHU69_02490</name>
</gene>
<name>A0AAU1TXA8_9ACTN</name>